<sequence>MSAASELDRLISIMVRLRDPETGCPWDKVQTHATIAPFAIEEAYEVMDAIARNDDQALPDELGDLLLQVVYQARIGEEEGRFDFATIAKTIADKMVRRHPHVFGDAALDPDLWERNKAAERASKSEYGALAGIAPALPALIRAEKIGKRASRVGFDWGTPEEVIDKIGEELEEVRAELPEASRDRLEDEIGDVLFTVANLARKLGLDPEACLRRGNDKFTRRFQAMEHNLARTGKSLADQKLETMEALWQQVKRELAAEQPS</sequence>
<dbReference type="EC" id="3.6.1.8" evidence="3"/>
<dbReference type="InterPro" id="IPR048015">
    <property type="entry name" value="NTP-PPase_MazG-like_N"/>
</dbReference>
<dbReference type="Pfam" id="PF03819">
    <property type="entry name" value="MazG"/>
    <property type="match status" value="2"/>
</dbReference>
<evidence type="ECO:0000313" key="7">
    <source>
        <dbReference type="Proteomes" id="UP000179145"/>
    </source>
</evidence>
<accession>A0A1D8UV29</accession>
<dbReference type="InterPro" id="IPR048011">
    <property type="entry name" value="NTP-PPase_MazG-like_C"/>
</dbReference>
<dbReference type="GO" id="GO:0046081">
    <property type="term" value="P:dUTP catabolic process"/>
    <property type="evidence" value="ECO:0007669"/>
    <property type="project" value="TreeGrafter"/>
</dbReference>
<dbReference type="CDD" id="cd11528">
    <property type="entry name" value="NTP-PPase_MazG_Nterm"/>
    <property type="match status" value="1"/>
</dbReference>
<dbReference type="eggNOG" id="COG3956">
    <property type="taxonomic scope" value="Bacteria"/>
</dbReference>
<evidence type="ECO:0000313" key="6">
    <source>
        <dbReference type="EMBL" id="AOX17493.1"/>
    </source>
</evidence>
<evidence type="ECO:0000256" key="2">
    <source>
        <dbReference type="ARBA" id="ARBA00061115"/>
    </source>
</evidence>
<feature type="domain" description="NTP pyrophosphohydrolase MazG-like" evidence="5">
    <location>
        <begin position="159"/>
        <end position="222"/>
    </location>
</feature>
<dbReference type="Gene3D" id="1.10.287.1080">
    <property type="entry name" value="MazG-like"/>
    <property type="match status" value="2"/>
</dbReference>
<dbReference type="Proteomes" id="UP000179145">
    <property type="component" value="Chromosome"/>
</dbReference>
<dbReference type="OrthoDB" id="9808939at2"/>
<keyword evidence="6" id="KW-0378">Hydrolase</keyword>
<reference evidence="6 7" key="1">
    <citation type="journal article" date="2016" name="Microb. Cell Fact.">
        <title>Dissection of exopolysaccharide biosynthesis in Kozakia baliensis.</title>
        <authorList>
            <person name="Brandt J.U."/>
            <person name="Jakob F."/>
            <person name="Behr J."/>
            <person name="Geissler A.J."/>
            <person name="Vogel R.F."/>
        </authorList>
    </citation>
    <scope>NUCLEOTIDE SEQUENCE [LARGE SCALE GENOMIC DNA]</scope>
    <source>
        <strain evidence="6 7">DSM 14400</strain>
    </source>
</reference>
<dbReference type="KEGG" id="kba:A0U89_10470"/>
<protein>
    <recommendedName>
        <fullName evidence="4">Nucleoside triphosphate pyrophosphohydrolase</fullName>
        <ecNumber evidence="3">3.6.1.8</ecNumber>
    </recommendedName>
</protein>
<dbReference type="NCBIfam" id="NF007113">
    <property type="entry name" value="PRK09562.1"/>
    <property type="match status" value="1"/>
</dbReference>
<comment type="catalytic activity">
    <reaction evidence="1">
        <text>ATP + H2O = AMP + diphosphate + H(+)</text>
        <dbReference type="Rhea" id="RHEA:14245"/>
        <dbReference type="ChEBI" id="CHEBI:15377"/>
        <dbReference type="ChEBI" id="CHEBI:15378"/>
        <dbReference type="ChEBI" id="CHEBI:30616"/>
        <dbReference type="ChEBI" id="CHEBI:33019"/>
        <dbReference type="ChEBI" id="CHEBI:456215"/>
        <dbReference type="EC" id="3.6.1.8"/>
    </reaction>
</comment>
<evidence type="ECO:0000256" key="4">
    <source>
        <dbReference type="ARBA" id="ARBA00074799"/>
    </source>
</evidence>
<dbReference type="NCBIfam" id="TIGR00444">
    <property type="entry name" value="mazG"/>
    <property type="match status" value="1"/>
</dbReference>
<dbReference type="GO" id="GO:0006203">
    <property type="term" value="P:dGTP catabolic process"/>
    <property type="evidence" value="ECO:0007669"/>
    <property type="project" value="TreeGrafter"/>
</dbReference>
<keyword evidence="7" id="KW-1185">Reference proteome</keyword>
<dbReference type="GO" id="GO:0046076">
    <property type="term" value="P:dTTP catabolic process"/>
    <property type="evidence" value="ECO:0007669"/>
    <property type="project" value="TreeGrafter"/>
</dbReference>
<name>A0A1D8UV29_9PROT</name>
<evidence type="ECO:0000256" key="1">
    <source>
        <dbReference type="ARBA" id="ARBA00052141"/>
    </source>
</evidence>
<gene>
    <name evidence="6" type="ORF">A0U89_10470</name>
</gene>
<dbReference type="AlphaFoldDB" id="A0A1D8UV29"/>
<dbReference type="GO" id="GO:0046052">
    <property type="term" value="P:UTP catabolic process"/>
    <property type="evidence" value="ECO:0007669"/>
    <property type="project" value="TreeGrafter"/>
</dbReference>
<dbReference type="GO" id="GO:0006950">
    <property type="term" value="P:response to stress"/>
    <property type="evidence" value="ECO:0007669"/>
    <property type="project" value="UniProtKB-ARBA"/>
</dbReference>
<evidence type="ECO:0000256" key="3">
    <source>
        <dbReference type="ARBA" id="ARBA00066372"/>
    </source>
</evidence>
<dbReference type="RefSeq" id="WP_070403079.1">
    <property type="nucleotide sequence ID" value="NZ_BJVW01000001.1"/>
</dbReference>
<dbReference type="PANTHER" id="PTHR30522:SF0">
    <property type="entry name" value="NUCLEOSIDE TRIPHOSPHATE PYROPHOSPHOHYDROLASE"/>
    <property type="match status" value="1"/>
</dbReference>
<evidence type="ECO:0000259" key="5">
    <source>
        <dbReference type="Pfam" id="PF03819"/>
    </source>
</evidence>
<feature type="domain" description="NTP pyrophosphohydrolase MazG-like" evidence="5">
    <location>
        <begin position="30"/>
        <end position="103"/>
    </location>
</feature>
<organism evidence="6 7">
    <name type="scientific">Kozakia baliensis</name>
    <dbReference type="NCBI Taxonomy" id="153496"/>
    <lineage>
        <taxon>Bacteria</taxon>
        <taxon>Pseudomonadati</taxon>
        <taxon>Pseudomonadota</taxon>
        <taxon>Alphaproteobacteria</taxon>
        <taxon>Acetobacterales</taxon>
        <taxon>Acetobacteraceae</taxon>
        <taxon>Kozakia</taxon>
    </lineage>
</organism>
<dbReference type="PANTHER" id="PTHR30522">
    <property type="entry name" value="NUCLEOSIDE TRIPHOSPHATE PYROPHOSPHOHYDROLASE"/>
    <property type="match status" value="1"/>
</dbReference>
<dbReference type="SUPFAM" id="SSF101386">
    <property type="entry name" value="all-alpha NTP pyrophosphatases"/>
    <property type="match status" value="2"/>
</dbReference>
<dbReference type="InterPro" id="IPR011551">
    <property type="entry name" value="NTP_PyrPHydrolase_MazG"/>
</dbReference>
<dbReference type="FunFam" id="1.10.287.1080:FF:000003">
    <property type="entry name" value="Nucleoside triphosphate pyrophosphohydrolase"/>
    <property type="match status" value="1"/>
</dbReference>
<dbReference type="EMBL" id="CP014674">
    <property type="protein sequence ID" value="AOX17493.1"/>
    <property type="molecule type" value="Genomic_DNA"/>
</dbReference>
<dbReference type="STRING" id="153496.A0U89_10470"/>
<dbReference type="InterPro" id="IPR004518">
    <property type="entry name" value="MazG-like_dom"/>
</dbReference>
<dbReference type="CDD" id="cd11529">
    <property type="entry name" value="NTP-PPase_MazG_Cterm"/>
    <property type="match status" value="1"/>
</dbReference>
<dbReference type="GO" id="GO:0046061">
    <property type="term" value="P:dATP catabolic process"/>
    <property type="evidence" value="ECO:0007669"/>
    <property type="project" value="TreeGrafter"/>
</dbReference>
<dbReference type="GO" id="GO:0047693">
    <property type="term" value="F:ATP diphosphatase activity"/>
    <property type="evidence" value="ECO:0007669"/>
    <property type="project" value="UniProtKB-EC"/>
</dbReference>
<dbReference type="GO" id="GO:0046047">
    <property type="term" value="P:TTP catabolic process"/>
    <property type="evidence" value="ECO:0007669"/>
    <property type="project" value="TreeGrafter"/>
</dbReference>
<proteinExistence type="inferred from homology"/>
<dbReference type="FunFam" id="1.10.287.1080:FF:000001">
    <property type="entry name" value="Nucleoside triphosphate pyrophosphohydrolase"/>
    <property type="match status" value="1"/>
</dbReference>
<comment type="similarity">
    <text evidence="2">Belongs to the nucleoside triphosphate pyrophosphohydrolase family.</text>
</comment>